<dbReference type="OrthoDB" id="3269417at2759"/>
<dbReference type="RefSeq" id="XP_007774071.1">
    <property type="nucleotide sequence ID" value="XM_007775881.1"/>
</dbReference>
<organism evidence="1 2">
    <name type="scientific">Coniophora puteana (strain RWD-64-598)</name>
    <name type="common">Brown rot fungus</name>
    <dbReference type="NCBI Taxonomy" id="741705"/>
    <lineage>
        <taxon>Eukaryota</taxon>
        <taxon>Fungi</taxon>
        <taxon>Dikarya</taxon>
        <taxon>Basidiomycota</taxon>
        <taxon>Agaricomycotina</taxon>
        <taxon>Agaricomycetes</taxon>
        <taxon>Agaricomycetidae</taxon>
        <taxon>Boletales</taxon>
        <taxon>Coniophorineae</taxon>
        <taxon>Coniophoraceae</taxon>
        <taxon>Coniophora</taxon>
    </lineage>
</organism>
<feature type="non-terminal residue" evidence="1">
    <location>
        <position position="319"/>
    </location>
</feature>
<evidence type="ECO:0000313" key="1">
    <source>
        <dbReference type="EMBL" id="EIW75729.1"/>
    </source>
</evidence>
<reference evidence="2" key="1">
    <citation type="journal article" date="2012" name="Science">
        <title>The Paleozoic origin of enzymatic lignin decomposition reconstructed from 31 fungal genomes.</title>
        <authorList>
            <person name="Floudas D."/>
            <person name="Binder M."/>
            <person name="Riley R."/>
            <person name="Barry K."/>
            <person name="Blanchette R.A."/>
            <person name="Henrissat B."/>
            <person name="Martinez A.T."/>
            <person name="Otillar R."/>
            <person name="Spatafora J.W."/>
            <person name="Yadav J.S."/>
            <person name="Aerts A."/>
            <person name="Benoit I."/>
            <person name="Boyd A."/>
            <person name="Carlson A."/>
            <person name="Copeland A."/>
            <person name="Coutinho P.M."/>
            <person name="de Vries R.P."/>
            <person name="Ferreira P."/>
            <person name="Findley K."/>
            <person name="Foster B."/>
            <person name="Gaskell J."/>
            <person name="Glotzer D."/>
            <person name="Gorecki P."/>
            <person name="Heitman J."/>
            <person name="Hesse C."/>
            <person name="Hori C."/>
            <person name="Igarashi K."/>
            <person name="Jurgens J.A."/>
            <person name="Kallen N."/>
            <person name="Kersten P."/>
            <person name="Kohler A."/>
            <person name="Kuees U."/>
            <person name="Kumar T.K.A."/>
            <person name="Kuo A."/>
            <person name="LaButti K."/>
            <person name="Larrondo L.F."/>
            <person name="Lindquist E."/>
            <person name="Ling A."/>
            <person name="Lombard V."/>
            <person name="Lucas S."/>
            <person name="Lundell T."/>
            <person name="Martin R."/>
            <person name="McLaughlin D.J."/>
            <person name="Morgenstern I."/>
            <person name="Morin E."/>
            <person name="Murat C."/>
            <person name="Nagy L.G."/>
            <person name="Nolan M."/>
            <person name="Ohm R.A."/>
            <person name="Patyshakuliyeva A."/>
            <person name="Rokas A."/>
            <person name="Ruiz-Duenas F.J."/>
            <person name="Sabat G."/>
            <person name="Salamov A."/>
            <person name="Samejima M."/>
            <person name="Schmutz J."/>
            <person name="Slot J.C."/>
            <person name="St John F."/>
            <person name="Stenlid J."/>
            <person name="Sun H."/>
            <person name="Sun S."/>
            <person name="Syed K."/>
            <person name="Tsang A."/>
            <person name="Wiebenga A."/>
            <person name="Young D."/>
            <person name="Pisabarro A."/>
            <person name="Eastwood D.C."/>
            <person name="Martin F."/>
            <person name="Cullen D."/>
            <person name="Grigoriev I.V."/>
            <person name="Hibbett D.S."/>
        </authorList>
    </citation>
    <scope>NUCLEOTIDE SEQUENCE [LARGE SCALE GENOMIC DNA]</scope>
    <source>
        <strain evidence="2">RWD-64-598 SS2</strain>
    </source>
</reference>
<evidence type="ECO:0000313" key="2">
    <source>
        <dbReference type="Proteomes" id="UP000053558"/>
    </source>
</evidence>
<dbReference type="Proteomes" id="UP000053558">
    <property type="component" value="Unassembled WGS sequence"/>
</dbReference>
<keyword evidence="2" id="KW-1185">Reference proteome</keyword>
<name>A0A5M3M941_CONPW</name>
<dbReference type="KEGG" id="cput:CONPUDRAFT_30363"/>
<protein>
    <submittedName>
        <fullName evidence="1">Uncharacterized protein</fullName>
    </submittedName>
</protein>
<proteinExistence type="predicted"/>
<sequence length="319" mass="36855">VDGLYHRNIVDIALAAIQDPTTFSALNTTPFEQRYGTSDGRDIRIYSEAYNSDAALRAYREVSAVPRQARDTMERIVILVDFYSDGTLLANFGEASLHPIYMFFANQSKYTRSKPTSKSCHHLAYIPDLPSGWQNTYTDRFKKPPTKDVHTHMRRELMQAVWRLLLSDKRLRRAYDKGLVSICGDGLTRRAFIRFNTYAGDFLEKQFPCPRCLIPKDQLADLGTPRDMRMRSKFREDSEHRQGLVEQARNRIFKKGYSVNSTRVKSLLEEGSFTPTTNAFSEFLLPRGVNFFSLFAVDLLHEFELGVWKTVFTHLIRIL</sequence>
<dbReference type="GeneID" id="19206673"/>
<dbReference type="InterPro" id="IPR041078">
    <property type="entry name" value="Plavaka"/>
</dbReference>
<gene>
    <name evidence="1" type="ORF">CONPUDRAFT_30363</name>
</gene>
<dbReference type="EMBL" id="JH711588">
    <property type="protein sequence ID" value="EIW75729.1"/>
    <property type="molecule type" value="Genomic_DNA"/>
</dbReference>
<dbReference type="Pfam" id="PF18759">
    <property type="entry name" value="Plavaka"/>
    <property type="match status" value="1"/>
</dbReference>
<comment type="caution">
    <text evidence="1">The sequence shown here is derived from an EMBL/GenBank/DDBJ whole genome shotgun (WGS) entry which is preliminary data.</text>
</comment>
<dbReference type="AlphaFoldDB" id="A0A5M3M941"/>
<accession>A0A5M3M941</accession>
<feature type="non-terminal residue" evidence="1">
    <location>
        <position position="1"/>
    </location>
</feature>
<dbReference type="OMA" id="NILNTRC"/>